<dbReference type="OrthoDB" id="27330at2"/>
<dbReference type="AlphaFoldDB" id="A0A192H6D4"/>
<dbReference type="NCBIfam" id="TIGR00350">
    <property type="entry name" value="lytR_cpsA_psr"/>
    <property type="match status" value="1"/>
</dbReference>
<dbReference type="GeneID" id="42981993"/>
<dbReference type="InterPro" id="IPR050922">
    <property type="entry name" value="LytR/CpsA/Psr_CW_biosynth"/>
</dbReference>
<feature type="compositionally biased region" description="Low complexity" evidence="2">
    <location>
        <begin position="337"/>
        <end position="385"/>
    </location>
</feature>
<dbReference type="PANTHER" id="PTHR33392:SF6">
    <property type="entry name" value="POLYISOPRENYL-TEICHOIC ACID--PEPTIDOGLYCAN TEICHOIC ACID TRANSFERASE TAGU"/>
    <property type="match status" value="1"/>
</dbReference>
<evidence type="ECO:0000313" key="4">
    <source>
        <dbReference type="EMBL" id="ANK63556.1"/>
    </source>
</evidence>
<feature type="domain" description="Cell envelope-related transcriptional attenuator" evidence="3">
    <location>
        <begin position="76"/>
        <end position="221"/>
    </location>
</feature>
<proteinExistence type="inferred from homology"/>
<gene>
    <name evidence="4" type="ORF">AYR53_06975</name>
</gene>
<dbReference type="Proteomes" id="UP000078582">
    <property type="component" value="Chromosome"/>
</dbReference>
<keyword evidence="5" id="KW-1185">Reference proteome</keyword>
<accession>A0A192H6D4</accession>
<dbReference type="Pfam" id="PF03816">
    <property type="entry name" value="LytR_cpsA_psr"/>
    <property type="match status" value="1"/>
</dbReference>
<name>A0A192H6D4_9LACO</name>
<comment type="similarity">
    <text evidence="1">Belongs to the LytR/CpsA/Psr (LCP) family.</text>
</comment>
<reference evidence="4 5" key="1">
    <citation type="submission" date="2016-03" db="EMBL/GenBank/DDBJ databases">
        <title>Pediococcus and Lactobacillus from brewery environment - whole genome sequencing and assembly.</title>
        <authorList>
            <person name="Behr J."/>
            <person name="Geissler A.J."/>
            <person name="Vogel R.F."/>
        </authorList>
    </citation>
    <scope>NUCLEOTIDE SEQUENCE [LARGE SCALE GENOMIC DNA]</scope>
    <source>
        <strain evidence="4 5">TMW 1.1989</strain>
    </source>
</reference>
<dbReference type="PANTHER" id="PTHR33392">
    <property type="entry name" value="POLYISOPRENYL-TEICHOIC ACID--PEPTIDOGLYCAN TEICHOIC ACID TRANSFERASE TAGU"/>
    <property type="match status" value="1"/>
</dbReference>
<dbReference type="EMBL" id="CP014873">
    <property type="protein sequence ID" value="ANK63556.1"/>
    <property type="molecule type" value="Genomic_DNA"/>
</dbReference>
<dbReference type="STRING" id="375175.AYR53_06975"/>
<evidence type="ECO:0000256" key="2">
    <source>
        <dbReference type="SAM" id="MobiDB-lite"/>
    </source>
</evidence>
<sequence length="385" mass="41515">MGKWKWILIIVLLALVGVAVYAGVAYYKVQETANDVYSNADSASKSASQQIKAKKPISILLLGIDTGSDGRTDKGRSDTMMVATINPKTKKTTLMSIPRDTLASMKADGESSIQKINAAYQIGGSTTAKNTVKNLLNVPINYYLTINMGGMKDLVNAVGGVTVTSKYTFNFNGITITKGTHHLNGKQALTFARMRYQDPLGDYGRQLRQQQVIKAVAKKLLSANSLTNYQKVLNIVKKNIRTDISFGDMTSMAKSYRAAGNTIKSDQLQGQDATINGGSYQIASTKELNRVSKKLRNQLGLSAAKVKNKEVSMNKANPYFDGVNYTTYNVETDTSETDATGTEGTESSGTEATGTTGTQGNTQQSSGPTATWSQNNSANQQGANW</sequence>
<feature type="region of interest" description="Disordered" evidence="2">
    <location>
        <begin position="332"/>
        <end position="385"/>
    </location>
</feature>
<organism evidence="4 5">
    <name type="scientific">Loigolactobacillus backii</name>
    <dbReference type="NCBI Taxonomy" id="375175"/>
    <lineage>
        <taxon>Bacteria</taxon>
        <taxon>Bacillati</taxon>
        <taxon>Bacillota</taxon>
        <taxon>Bacilli</taxon>
        <taxon>Lactobacillales</taxon>
        <taxon>Lactobacillaceae</taxon>
        <taxon>Loigolactobacillus</taxon>
    </lineage>
</organism>
<protein>
    <submittedName>
        <fullName evidence="4">LytR family transcriptional regulator</fullName>
    </submittedName>
</protein>
<dbReference type="Gene3D" id="3.40.630.190">
    <property type="entry name" value="LCP protein"/>
    <property type="match status" value="1"/>
</dbReference>
<evidence type="ECO:0000313" key="5">
    <source>
        <dbReference type="Proteomes" id="UP000078582"/>
    </source>
</evidence>
<evidence type="ECO:0000259" key="3">
    <source>
        <dbReference type="Pfam" id="PF03816"/>
    </source>
</evidence>
<dbReference type="InterPro" id="IPR004474">
    <property type="entry name" value="LytR_CpsA_psr"/>
</dbReference>
<dbReference type="RefSeq" id="WP_068281035.1">
    <property type="nucleotide sequence ID" value="NZ_CP014873.1"/>
</dbReference>
<evidence type="ECO:0000256" key="1">
    <source>
        <dbReference type="ARBA" id="ARBA00006068"/>
    </source>
</evidence>